<accession>A0ABV6JQB3</accession>
<keyword evidence="3" id="KW-1185">Reference proteome</keyword>
<dbReference type="RefSeq" id="WP_377043633.1">
    <property type="nucleotide sequence ID" value="NZ_JBHLUN010000005.1"/>
</dbReference>
<dbReference type="Proteomes" id="UP001589865">
    <property type="component" value="Unassembled WGS sequence"/>
</dbReference>
<dbReference type="EMBL" id="JBHLUN010000005">
    <property type="protein sequence ID" value="MFC0407902.1"/>
    <property type="molecule type" value="Genomic_DNA"/>
</dbReference>
<feature type="transmembrane region" description="Helical" evidence="1">
    <location>
        <begin position="42"/>
        <end position="61"/>
    </location>
</feature>
<evidence type="ECO:0000256" key="1">
    <source>
        <dbReference type="SAM" id="Phobius"/>
    </source>
</evidence>
<keyword evidence="1" id="KW-1133">Transmembrane helix</keyword>
<keyword evidence="1" id="KW-0472">Membrane</keyword>
<sequence length="277" mass="27874">MADVYLSAKDIVSAMADDDTFIITWKDAADSNKLKIRRFTKAALVAAIVASVTGGIAVPAASDAVPSAPSDAGAAGTLAAFSRADHSHPRDTSKADVTALAAATAVIANWTALQSNFTGGIHRARIPAGAVNGIELYGGVAGAGVSITPVGTDTNIGLALASKGTGAVDIRPGGARGLFITATASGVNSLLIGQAITGAKPTIGSGGADTNVGGKFTNQGTAGWEFANPVMLRAYTFATLPDVAAFASHTLRISDRSNRLATSDGTNWRFTDGTIVS</sequence>
<evidence type="ECO:0000313" key="2">
    <source>
        <dbReference type="EMBL" id="MFC0407902.1"/>
    </source>
</evidence>
<keyword evidence="1" id="KW-0812">Transmembrane</keyword>
<reference evidence="2 3" key="1">
    <citation type="submission" date="2024-09" db="EMBL/GenBank/DDBJ databases">
        <authorList>
            <person name="Sun Q."/>
            <person name="Mori K."/>
        </authorList>
    </citation>
    <scope>NUCLEOTIDE SEQUENCE [LARGE SCALE GENOMIC DNA]</scope>
    <source>
        <strain evidence="2 3">TBRC 5777</strain>
    </source>
</reference>
<name>A0ABV6JQB3_9PROT</name>
<gene>
    <name evidence="2" type="ORF">ACFFGY_06545</name>
</gene>
<organism evidence="2 3">
    <name type="scientific">Roseomonas elaeocarpi</name>
    <dbReference type="NCBI Taxonomy" id="907779"/>
    <lineage>
        <taxon>Bacteria</taxon>
        <taxon>Pseudomonadati</taxon>
        <taxon>Pseudomonadota</taxon>
        <taxon>Alphaproteobacteria</taxon>
        <taxon>Acetobacterales</taxon>
        <taxon>Roseomonadaceae</taxon>
        <taxon>Roseomonas</taxon>
    </lineage>
</organism>
<proteinExistence type="predicted"/>
<protein>
    <submittedName>
        <fullName evidence="2">Uncharacterized protein</fullName>
    </submittedName>
</protein>
<evidence type="ECO:0000313" key="3">
    <source>
        <dbReference type="Proteomes" id="UP001589865"/>
    </source>
</evidence>
<comment type="caution">
    <text evidence="2">The sequence shown here is derived from an EMBL/GenBank/DDBJ whole genome shotgun (WGS) entry which is preliminary data.</text>
</comment>